<dbReference type="Proteomes" id="UP001163835">
    <property type="component" value="Unassembled WGS sequence"/>
</dbReference>
<accession>A0ACC1U9R3</accession>
<keyword evidence="2" id="KW-1185">Reference proteome</keyword>
<evidence type="ECO:0000313" key="2">
    <source>
        <dbReference type="Proteomes" id="UP001163835"/>
    </source>
</evidence>
<evidence type="ECO:0000313" key="1">
    <source>
        <dbReference type="EMBL" id="KAJ3813321.1"/>
    </source>
</evidence>
<gene>
    <name evidence="1" type="ORF">F5876DRAFT_74041</name>
</gene>
<comment type="caution">
    <text evidence="1">The sequence shown here is derived from an EMBL/GenBank/DDBJ whole genome shotgun (WGS) entry which is preliminary data.</text>
</comment>
<dbReference type="EMBL" id="MU794997">
    <property type="protein sequence ID" value="KAJ3813321.1"/>
    <property type="molecule type" value="Genomic_DNA"/>
</dbReference>
<organism evidence="1 2">
    <name type="scientific">Lentinula aff. lateritia</name>
    <dbReference type="NCBI Taxonomy" id="2804960"/>
    <lineage>
        <taxon>Eukaryota</taxon>
        <taxon>Fungi</taxon>
        <taxon>Dikarya</taxon>
        <taxon>Basidiomycota</taxon>
        <taxon>Agaricomycotina</taxon>
        <taxon>Agaricomycetes</taxon>
        <taxon>Agaricomycetidae</taxon>
        <taxon>Agaricales</taxon>
        <taxon>Marasmiineae</taxon>
        <taxon>Omphalotaceae</taxon>
        <taxon>Lentinula</taxon>
    </lineage>
</organism>
<proteinExistence type="predicted"/>
<name>A0ACC1U9R3_9AGAR</name>
<reference evidence="1" key="1">
    <citation type="submission" date="2022-09" db="EMBL/GenBank/DDBJ databases">
        <title>A Global Phylogenomic Analysis of the Shiitake Genus Lentinula.</title>
        <authorList>
            <consortium name="DOE Joint Genome Institute"/>
            <person name="Sierra-Patev S."/>
            <person name="Min B."/>
            <person name="Naranjo-Ortiz M."/>
            <person name="Looney B."/>
            <person name="Konkel Z."/>
            <person name="Slot J.C."/>
            <person name="Sakamoto Y."/>
            <person name="Steenwyk J.L."/>
            <person name="Rokas A."/>
            <person name="Carro J."/>
            <person name="Camarero S."/>
            <person name="Ferreira P."/>
            <person name="Molpeceres G."/>
            <person name="Ruiz-Duenas F.J."/>
            <person name="Serrano A."/>
            <person name="Henrissat B."/>
            <person name="Drula E."/>
            <person name="Hughes K.W."/>
            <person name="Mata J.L."/>
            <person name="Ishikawa N.K."/>
            <person name="Vargas-Isla R."/>
            <person name="Ushijima S."/>
            <person name="Smith C.A."/>
            <person name="Ahrendt S."/>
            <person name="Andreopoulos W."/>
            <person name="He G."/>
            <person name="Labutti K."/>
            <person name="Lipzen A."/>
            <person name="Ng V."/>
            <person name="Riley R."/>
            <person name="Sandor L."/>
            <person name="Barry K."/>
            <person name="Martinez A.T."/>
            <person name="Xiao Y."/>
            <person name="Gibbons J.G."/>
            <person name="Terashima K."/>
            <person name="Grigoriev I.V."/>
            <person name="Hibbett D.S."/>
        </authorList>
    </citation>
    <scope>NUCLEOTIDE SEQUENCE</scope>
    <source>
        <strain evidence="1">TMI1499</strain>
    </source>
</reference>
<sequence length="197" mass="21517">MSPTTQLENTLPDYSASAPPPGYSAVTDGEELLAATHTPLSSRPTGSYSRNWDRGIGIRVVLHELNEDVHNSFQILPSKSTPGTSSHTTEYATRVPHVTIQRAPEVWSASGLAPVEVQLFMPGRTFGLADEIPFHIQLTGTASLLSLLSASSKFRAPTPTLTNHVALIRQVSVEFEVAVLADDAFYLYTLRMIQRRS</sequence>
<protein>
    <submittedName>
        <fullName evidence="1">Uncharacterized protein</fullName>
    </submittedName>
</protein>